<dbReference type="SUPFAM" id="SSF52540">
    <property type="entry name" value="P-loop containing nucleoside triphosphate hydrolases"/>
    <property type="match status" value="1"/>
</dbReference>
<dbReference type="AlphaFoldDB" id="A0A2B0MZF0"/>
<evidence type="ECO:0000259" key="2">
    <source>
        <dbReference type="Pfam" id="PF20469"/>
    </source>
</evidence>
<dbReference type="InterPro" id="IPR041685">
    <property type="entry name" value="AAA_GajA/Old/RecF-like"/>
</dbReference>
<keyword evidence="3" id="KW-0255">Endonuclease</keyword>
<dbReference type="GO" id="GO:0004519">
    <property type="term" value="F:endonuclease activity"/>
    <property type="evidence" value="ECO:0007669"/>
    <property type="project" value="UniProtKB-KW"/>
</dbReference>
<dbReference type="RefSeq" id="WP_098489825.1">
    <property type="nucleotide sequence ID" value="NZ_NUWN01000017.1"/>
</dbReference>
<dbReference type="Proteomes" id="UP000242656">
    <property type="component" value="Unassembled WGS sequence"/>
</dbReference>
<dbReference type="CDD" id="cd01026">
    <property type="entry name" value="TOPRIM_OLD"/>
    <property type="match status" value="1"/>
</dbReference>
<dbReference type="PANTHER" id="PTHR43581">
    <property type="entry name" value="ATP/GTP PHOSPHATASE"/>
    <property type="match status" value="1"/>
</dbReference>
<proteinExistence type="predicted"/>
<dbReference type="EMBL" id="NUWN01000017">
    <property type="protein sequence ID" value="PFK46445.1"/>
    <property type="molecule type" value="Genomic_DNA"/>
</dbReference>
<sequence>MYISDVKILNYRSFSEFNVSLNEGLSIIIGENNVGKSNFLEALSLIFNSNYSLRKRTLQQEDFWNGLKIQGTWPEITIEATLNGIETENELAITSRWLTRNPGEAKLTYKYKPKANISVSAPLDATPISKIQLPLHEYEWIIYGGERETLDTFDFNMLSKFGVEYVGALRDANVELKKSSGQLQRILKNFDLGEEELHKISGKIDELNEQIMQGREIQKVQSDINEHLGKITGTMRQQVKIQMGESDYDALLKDLKVLIGSNEDRVHSVDMNGLGYNNLLYISLLLTQYTAIKEKRNQNHDYVFPLLIVEEPEAHLHSHLQKFLANYFFNQKVVGQVIMTTHSSHVSSHAELDSLVVFYKGNNNTLSKRIGTIFDTNKKEESDYKRYLERWLDATKSDIFFGRRVLLVEGIAERLLIPKFFSMLQKGYAGEDKTLESEGISIISVDGVAFRPFLQLFGSKGLDMKCAVLTDSDPESVPVIDMHGDEVIGSDDKVVKEAAYPTKFGEFPICSRTAGLINDFSTSSNIYISSNLKTFEYDLMMENNASFFRELIQTYDIGTKAERERIVTLDGHEFAKEAYEVISKEKGQFSQFILDELNKGKVLHIPAYIKQVFSFLTNEEEVRSDG</sequence>
<evidence type="ECO:0000259" key="1">
    <source>
        <dbReference type="Pfam" id="PF13175"/>
    </source>
</evidence>
<dbReference type="Pfam" id="PF20469">
    <property type="entry name" value="OLD-like_TOPRIM"/>
    <property type="match status" value="1"/>
</dbReference>
<name>A0A2B0MZF0_BACCE</name>
<gene>
    <name evidence="3" type="ORF">COI93_04460</name>
</gene>
<keyword evidence="3" id="KW-0540">Nuclease</keyword>
<evidence type="ECO:0000313" key="3">
    <source>
        <dbReference type="EMBL" id="PFK46445.1"/>
    </source>
</evidence>
<protein>
    <submittedName>
        <fullName evidence="3">ATP-dependent endonuclease</fullName>
    </submittedName>
</protein>
<dbReference type="Gene3D" id="3.40.50.300">
    <property type="entry name" value="P-loop containing nucleotide triphosphate hydrolases"/>
    <property type="match status" value="1"/>
</dbReference>
<dbReference type="InterPro" id="IPR034139">
    <property type="entry name" value="TOPRIM_OLD"/>
</dbReference>
<dbReference type="InterPro" id="IPR051396">
    <property type="entry name" value="Bact_Antivir_Def_Nuclease"/>
</dbReference>
<dbReference type="PANTHER" id="PTHR43581:SF4">
    <property type="entry name" value="ATP_GTP PHOSPHATASE"/>
    <property type="match status" value="1"/>
</dbReference>
<evidence type="ECO:0000313" key="4">
    <source>
        <dbReference type="Proteomes" id="UP000242656"/>
    </source>
</evidence>
<accession>A0A2B0MZF0</accession>
<feature type="domain" description="Endonuclease GajA/Old nuclease/RecF-like AAA" evidence="1">
    <location>
        <begin position="1"/>
        <end position="346"/>
    </location>
</feature>
<dbReference type="InterPro" id="IPR027417">
    <property type="entry name" value="P-loop_NTPase"/>
</dbReference>
<comment type="caution">
    <text evidence="3">The sequence shown here is derived from an EMBL/GenBank/DDBJ whole genome shotgun (WGS) entry which is preliminary data.</text>
</comment>
<reference evidence="3 4" key="1">
    <citation type="submission" date="2017-09" db="EMBL/GenBank/DDBJ databases">
        <title>Large-scale bioinformatics analysis of Bacillus genomes uncovers conserved roles of natural products in bacterial physiology.</title>
        <authorList>
            <consortium name="Agbiome Team Llc"/>
            <person name="Bleich R.M."/>
            <person name="Grubbs K.J."/>
            <person name="Santa Maria K.C."/>
            <person name="Allen S.E."/>
            <person name="Farag S."/>
            <person name="Shank E.A."/>
            <person name="Bowers A."/>
        </authorList>
    </citation>
    <scope>NUCLEOTIDE SEQUENCE [LARGE SCALE GENOMIC DNA]</scope>
    <source>
        <strain evidence="3 4">AFS083043</strain>
    </source>
</reference>
<dbReference type="Pfam" id="PF13175">
    <property type="entry name" value="AAA_15"/>
    <property type="match status" value="1"/>
</dbReference>
<feature type="domain" description="OLD protein-like TOPRIM" evidence="2">
    <location>
        <begin position="400"/>
        <end position="473"/>
    </location>
</feature>
<organism evidence="3 4">
    <name type="scientific">Bacillus cereus</name>
    <dbReference type="NCBI Taxonomy" id="1396"/>
    <lineage>
        <taxon>Bacteria</taxon>
        <taxon>Bacillati</taxon>
        <taxon>Bacillota</taxon>
        <taxon>Bacilli</taxon>
        <taxon>Bacillales</taxon>
        <taxon>Bacillaceae</taxon>
        <taxon>Bacillus</taxon>
        <taxon>Bacillus cereus group</taxon>
    </lineage>
</organism>
<keyword evidence="3" id="KW-0378">Hydrolase</keyword>